<dbReference type="EMBL" id="LT554871">
    <property type="protein sequence ID" value="SAM07966.1"/>
    <property type="molecule type" value="Genomic_DNA"/>
</dbReference>
<dbReference type="InterPro" id="IPR013922">
    <property type="entry name" value="Cyclin_PHO80-like"/>
</dbReference>
<dbReference type="GO" id="GO:0019901">
    <property type="term" value="F:protein kinase binding"/>
    <property type="evidence" value="ECO:0007669"/>
    <property type="project" value="InterPro"/>
</dbReference>
<dbReference type="AlphaFoldDB" id="A0A163K2J2"/>
<evidence type="ECO:0008006" key="4">
    <source>
        <dbReference type="Google" id="ProtNLM"/>
    </source>
</evidence>
<dbReference type="InParanoid" id="A0A163K2J2"/>
<reference evidence="2" key="1">
    <citation type="submission" date="2016-04" db="EMBL/GenBank/DDBJ databases">
        <authorList>
            <person name="Evans L.H."/>
            <person name="Alamgir A."/>
            <person name="Owens N."/>
            <person name="Weber N.D."/>
            <person name="Virtaneva K."/>
            <person name="Barbian K."/>
            <person name="Babar A."/>
            <person name="Rosenke K."/>
        </authorList>
    </citation>
    <scope>NUCLEOTIDE SEQUENCE [LARGE SCALE GENOMIC DNA]</scope>
    <source>
        <strain evidence="2">CBS 101.48</strain>
    </source>
</reference>
<evidence type="ECO:0000256" key="1">
    <source>
        <dbReference type="SAM" id="MobiDB-lite"/>
    </source>
</evidence>
<dbReference type="PANTHER" id="PTHR15615:SF94">
    <property type="entry name" value="PHO85 CYCLIN-6-RELATED"/>
    <property type="match status" value="1"/>
</dbReference>
<evidence type="ECO:0000313" key="2">
    <source>
        <dbReference type="EMBL" id="SAM07966.1"/>
    </source>
</evidence>
<name>A0A163K2J2_ABSGL</name>
<organism evidence="2">
    <name type="scientific">Absidia glauca</name>
    <name type="common">Pin mould</name>
    <dbReference type="NCBI Taxonomy" id="4829"/>
    <lineage>
        <taxon>Eukaryota</taxon>
        <taxon>Fungi</taxon>
        <taxon>Fungi incertae sedis</taxon>
        <taxon>Mucoromycota</taxon>
        <taxon>Mucoromycotina</taxon>
        <taxon>Mucoromycetes</taxon>
        <taxon>Mucorales</taxon>
        <taxon>Cunninghamellaceae</taxon>
        <taxon>Absidia</taxon>
    </lineage>
</organism>
<feature type="compositionally biased region" description="Polar residues" evidence="1">
    <location>
        <begin position="305"/>
        <end position="320"/>
    </location>
</feature>
<accession>A0A163K2J2</accession>
<feature type="region of interest" description="Disordered" evidence="1">
    <location>
        <begin position="302"/>
        <end position="339"/>
    </location>
</feature>
<protein>
    <recommendedName>
        <fullName evidence="4">Cyclin</fullName>
    </recommendedName>
</protein>
<dbReference type="Gene3D" id="1.10.472.10">
    <property type="entry name" value="Cyclin-like"/>
    <property type="match status" value="1"/>
</dbReference>
<evidence type="ECO:0000313" key="3">
    <source>
        <dbReference type="Proteomes" id="UP000078561"/>
    </source>
</evidence>
<feature type="region of interest" description="Disordered" evidence="1">
    <location>
        <begin position="202"/>
        <end position="285"/>
    </location>
</feature>
<feature type="compositionally biased region" description="Basic residues" evidence="1">
    <location>
        <begin position="225"/>
        <end position="237"/>
    </location>
</feature>
<dbReference type="GO" id="GO:0016538">
    <property type="term" value="F:cyclin-dependent protein serine/threonine kinase regulator activity"/>
    <property type="evidence" value="ECO:0007669"/>
    <property type="project" value="TreeGrafter"/>
</dbReference>
<sequence length="339" mass="38412">MTFQQANHYDLASHPAKDTIRLISFLLEKVISVNDTIFSTCNDISPDLTVSLASLDRSSFRNTYTCFHARSIPTISIQAYLIRILKYCPCTNECFLAILVYFDRMAKSAPPARPEPLRIDSFNIHRLIISGVMIASKLFSDVFYTNARYAKVGGLTVSELNTLEIEFLALNEYKLFVTIEEFQYYGDQLLLHWLKENGTANTTPREIRDHTSPSTPSVFVDGPTHKHKKWPMTRTKHTGIPSPEKYQEKDHQPSQQLALDKSSTGTNITCSHSTPTMKDTHRKSDEIDSHRLFKRSNSMHDRGFETSTECHSSSAPCTNRLSTTSLITPPSTSPLDRNL</sequence>
<dbReference type="CDD" id="cd20558">
    <property type="entry name" value="CYCLIN_ScPCL7-like"/>
    <property type="match status" value="1"/>
</dbReference>
<gene>
    <name evidence="2" type="primary">ABSGL_13624.1 scaffold 14267</name>
</gene>
<proteinExistence type="predicted"/>
<dbReference type="SUPFAM" id="SSF47954">
    <property type="entry name" value="Cyclin-like"/>
    <property type="match status" value="1"/>
</dbReference>
<dbReference type="PANTHER" id="PTHR15615">
    <property type="match status" value="1"/>
</dbReference>
<dbReference type="STRING" id="4829.A0A163K2J2"/>
<dbReference type="GO" id="GO:0000307">
    <property type="term" value="C:cyclin-dependent protein kinase holoenzyme complex"/>
    <property type="evidence" value="ECO:0007669"/>
    <property type="project" value="TreeGrafter"/>
</dbReference>
<dbReference type="InterPro" id="IPR036915">
    <property type="entry name" value="Cyclin-like_sf"/>
</dbReference>
<dbReference type="Proteomes" id="UP000078561">
    <property type="component" value="Unassembled WGS sequence"/>
</dbReference>
<feature type="compositionally biased region" description="Polar residues" evidence="1">
    <location>
        <begin position="253"/>
        <end position="277"/>
    </location>
</feature>
<feature type="compositionally biased region" description="Low complexity" evidence="1">
    <location>
        <begin position="321"/>
        <end position="339"/>
    </location>
</feature>
<dbReference type="Pfam" id="PF08613">
    <property type="entry name" value="Cyclin"/>
    <property type="match status" value="1"/>
</dbReference>
<dbReference type="FunCoup" id="A0A163K2J2">
    <property type="interactions" value="54"/>
</dbReference>
<keyword evidence="3" id="KW-1185">Reference proteome</keyword>
<dbReference type="GO" id="GO:0005634">
    <property type="term" value="C:nucleus"/>
    <property type="evidence" value="ECO:0007669"/>
    <property type="project" value="TreeGrafter"/>
</dbReference>
<dbReference type="OrthoDB" id="1060854at2759"/>